<sequence>MVVDYAEIKTKNYSLSAGQYFEVKIEYTDITQEEFKAKMSAFENNLDDLFAQSKELGTEIKQNLKRLNFE</sequence>
<keyword evidence="1" id="KW-0808">Transferase</keyword>
<proteinExistence type="predicted"/>
<keyword evidence="1" id="KW-0489">Methyltransferase</keyword>
<accession>A0A3B0VRM3</accession>
<organism evidence="1">
    <name type="scientific">hydrothermal vent metagenome</name>
    <dbReference type="NCBI Taxonomy" id="652676"/>
    <lineage>
        <taxon>unclassified sequences</taxon>
        <taxon>metagenomes</taxon>
        <taxon>ecological metagenomes</taxon>
    </lineage>
</organism>
<dbReference type="GO" id="GO:0032259">
    <property type="term" value="P:methylation"/>
    <property type="evidence" value="ECO:0007669"/>
    <property type="project" value="UniProtKB-KW"/>
</dbReference>
<dbReference type="EC" id="2.1.1.72" evidence="1"/>
<evidence type="ECO:0000313" key="1">
    <source>
        <dbReference type="EMBL" id="VAW46255.1"/>
    </source>
</evidence>
<dbReference type="SUPFAM" id="SSF53335">
    <property type="entry name" value="S-adenosyl-L-methionine-dependent methyltransferases"/>
    <property type="match status" value="1"/>
</dbReference>
<protein>
    <submittedName>
        <fullName evidence="1">Type I restriction-modification system, DNA-methyltransferase subunit M</fullName>
        <ecNumber evidence="1">2.1.1.72</ecNumber>
    </submittedName>
</protein>
<dbReference type="GO" id="GO:0009007">
    <property type="term" value="F:site-specific DNA-methyltransferase (adenine-specific) activity"/>
    <property type="evidence" value="ECO:0007669"/>
    <property type="project" value="UniProtKB-EC"/>
</dbReference>
<gene>
    <name evidence="1" type="ORF">MNBD_GAMMA03-1432</name>
</gene>
<dbReference type="EMBL" id="UOFC01000092">
    <property type="protein sequence ID" value="VAW46255.1"/>
    <property type="molecule type" value="Genomic_DNA"/>
</dbReference>
<dbReference type="AlphaFoldDB" id="A0A3B0VRM3"/>
<reference evidence="1" key="1">
    <citation type="submission" date="2018-06" db="EMBL/GenBank/DDBJ databases">
        <authorList>
            <person name="Zhirakovskaya E."/>
        </authorList>
    </citation>
    <scope>NUCLEOTIDE SEQUENCE</scope>
</reference>
<name>A0A3B0VRM3_9ZZZZ</name>
<dbReference type="InterPro" id="IPR029063">
    <property type="entry name" value="SAM-dependent_MTases_sf"/>
</dbReference>